<protein>
    <submittedName>
        <fullName evidence="2">Uncharacterized protein</fullName>
    </submittedName>
</protein>
<sequence length="80" mass="9344">HHWRSRARQRLDGHRPVQDSTRPRGDGGRLARGPQGAQYPGRLHDDKRACAQVDASRHRREGRHRWSRPRLGRKPEKSGR</sequence>
<accession>A0A0G4NNV5</accession>
<dbReference type="EMBL" id="CVQI01037204">
    <property type="protein sequence ID" value="CRK48021.1"/>
    <property type="molecule type" value="Genomic_DNA"/>
</dbReference>
<dbReference type="Proteomes" id="UP000045706">
    <property type="component" value="Unassembled WGS sequence"/>
</dbReference>
<feature type="compositionally biased region" description="Basic residues" evidence="1">
    <location>
        <begin position="57"/>
        <end position="72"/>
    </location>
</feature>
<evidence type="ECO:0000256" key="1">
    <source>
        <dbReference type="SAM" id="MobiDB-lite"/>
    </source>
</evidence>
<proteinExistence type="predicted"/>
<name>A0A0G4NNV5_VERLO</name>
<dbReference type="AlphaFoldDB" id="A0A0G4NNV5"/>
<feature type="compositionally biased region" description="Basic and acidic residues" evidence="1">
    <location>
        <begin position="9"/>
        <end position="29"/>
    </location>
</feature>
<feature type="non-terminal residue" evidence="2">
    <location>
        <position position="1"/>
    </location>
</feature>
<organism evidence="2 3">
    <name type="scientific">Verticillium longisporum</name>
    <name type="common">Verticillium dahliae var. longisporum</name>
    <dbReference type="NCBI Taxonomy" id="100787"/>
    <lineage>
        <taxon>Eukaryota</taxon>
        <taxon>Fungi</taxon>
        <taxon>Dikarya</taxon>
        <taxon>Ascomycota</taxon>
        <taxon>Pezizomycotina</taxon>
        <taxon>Sordariomycetes</taxon>
        <taxon>Hypocreomycetidae</taxon>
        <taxon>Glomerellales</taxon>
        <taxon>Plectosphaerellaceae</taxon>
        <taxon>Verticillium</taxon>
    </lineage>
</organism>
<feature type="region of interest" description="Disordered" evidence="1">
    <location>
        <begin position="1"/>
        <end position="80"/>
    </location>
</feature>
<evidence type="ECO:0000313" key="2">
    <source>
        <dbReference type="EMBL" id="CRK48021.1"/>
    </source>
</evidence>
<gene>
    <name evidence="2" type="ORF">BN1723_020467</name>
</gene>
<evidence type="ECO:0000313" key="3">
    <source>
        <dbReference type="Proteomes" id="UP000045706"/>
    </source>
</evidence>
<reference evidence="3" key="1">
    <citation type="submission" date="2015-05" db="EMBL/GenBank/DDBJ databases">
        <authorList>
            <person name="Fogelqvist Johan"/>
        </authorList>
    </citation>
    <scope>NUCLEOTIDE SEQUENCE [LARGE SCALE GENOMIC DNA]</scope>
</reference>